<dbReference type="GO" id="GO:0006891">
    <property type="term" value="P:intra-Golgi vesicle-mediated transport"/>
    <property type="evidence" value="ECO:0007669"/>
    <property type="project" value="EnsemblFungi"/>
</dbReference>
<dbReference type="EMBL" id="KE561200">
    <property type="protein sequence ID" value="EPZ31932.1"/>
    <property type="molecule type" value="Genomic_DNA"/>
</dbReference>
<reference evidence="11 13" key="1">
    <citation type="journal article" date="2013" name="Curr. Biol.">
        <title>Shared signatures of parasitism and phylogenomics unite Cryptomycota and microsporidia.</title>
        <authorList>
            <person name="James T.Y."/>
            <person name="Pelin A."/>
            <person name="Bonen L."/>
            <person name="Ahrendt S."/>
            <person name="Sain D."/>
            <person name="Corradi N."/>
            <person name="Stajich J.E."/>
        </authorList>
    </citation>
    <scope>NUCLEOTIDE SEQUENCE [LARGE SCALE GENOMIC DNA]</scope>
    <source>
        <strain evidence="11 13">CSF55</strain>
        <strain evidence="11 13">CSF55</strain>
    </source>
</reference>
<keyword evidence="5 9" id="KW-1133">Transmembrane helix</keyword>
<proteinExistence type="inferred from homology"/>
<evidence type="ECO:0000256" key="3">
    <source>
        <dbReference type="ARBA" id="ARBA00022692"/>
    </source>
</evidence>
<dbReference type="InterPro" id="IPR027027">
    <property type="entry name" value="GOSR2/Membrin/Bos1"/>
</dbReference>
<keyword evidence="6" id="KW-0175">Coiled coil</keyword>
<dbReference type="SUPFAM" id="SSF58038">
    <property type="entry name" value="SNARE fusion complex"/>
    <property type="match status" value="1"/>
</dbReference>
<keyword evidence="7 9" id="KW-0472">Membrane</keyword>
<dbReference type="GO" id="GO:0005789">
    <property type="term" value="C:endoplasmic reticulum membrane"/>
    <property type="evidence" value="ECO:0007669"/>
    <property type="project" value="TreeGrafter"/>
</dbReference>
<gene>
    <name evidence="11" type="ORF">O9G_001942</name>
    <name evidence="12" type="ORF">ROZALSC1DRAFT_28369</name>
</gene>
<dbReference type="GO" id="GO:0012507">
    <property type="term" value="C:ER to Golgi transport vesicle membrane"/>
    <property type="evidence" value="ECO:0007669"/>
    <property type="project" value="TreeGrafter"/>
</dbReference>
<dbReference type="Pfam" id="PF05008">
    <property type="entry name" value="V-SNARE"/>
    <property type="match status" value="1"/>
</dbReference>
<evidence type="ECO:0000313" key="11">
    <source>
        <dbReference type="EMBL" id="EPZ31932.1"/>
    </source>
</evidence>
<keyword evidence="4" id="KW-0653">Protein transport</keyword>
<dbReference type="AlphaFoldDB" id="A0A075ATQ0"/>
<keyword evidence="13" id="KW-1185">Reference proteome</keyword>
<evidence type="ECO:0000256" key="7">
    <source>
        <dbReference type="ARBA" id="ARBA00023136"/>
    </source>
</evidence>
<evidence type="ECO:0000256" key="8">
    <source>
        <dbReference type="ARBA" id="ARBA00046280"/>
    </source>
</evidence>
<dbReference type="GO" id="GO:0006906">
    <property type="term" value="P:vesicle fusion"/>
    <property type="evidence" value="ECO:0007669"/>
    <property type="project" value="EnsemblFungi"/>
</dbReference>
<dbReference type="PANTHER" id="PTHR21230:SF26">
    <property type="entry name" value="VESICLE TRANSPORT THROUGH INTERACTION WITH T-SNARES HOMOLOG 1A"/>
    <property type="match status" value="1"/>
</dbReference>
<dbReference type="GO" id="GO:0000149">
    <property type="term" value="F:SNARE binding"/>
    <property type="evidence" value="ECO:0007669"/>
    <property type="project" value="TreeGrafter"/>
</dbReference>
<feature type="transmembrane region" description="Helical" evidence="9">
    <location>
        <begin position="200"/>
        <end position="222"/>
    </location>
</feature>
<dbReference type="GO" id="GO:0006896">
    <property type="term" value="P:Golgi to vacuole transport"/>
    <property type="evidence" value="ECO:0007669"/>
    <property type="project" value="EnsemblFungi"/>
</dbReference>
<dbReference type="OrthoDB" id="430637at2759"/>
<dbReference type="InterPro" id="IPR010989">
    <property type="entry name" value="SNARE"/>
</dbReference>
<reference evidence="14" key="2">
    <citation type="journal article" date="2018" name="Nat. Microbiol.">
        <title>Leveraging single-cell genomics to expand the fungal tree of life.</title>
        <authorList>
            <person name="Ahrendt S.R."/>
            <person name="Quandt C.A."/>
            <person name="Ciobanu D."/>
            <person name="Clum A."/>
            <person name="Salamov A."/>
            <person name="Andreopoulos B."/>
            <person name="Cheng J.F."/>
            <person name="Woyke T."/>
            <person name="Pelin A."/>
            <person name="Henrissat B."/>
            <person name="Reynolds N.K."/>
            <person name="Benny G.L."/>
            <person name="Smith M.E."/>
            <person name="James T.Y."/>
            <person name="Grigoriev I.V."/>
        </authorList>
    </citation>
    <scope>NUCLEOTIDE SEQUENCE [LARGE SCALE GENOMIC DNA]</scope>
    <source>
        <strain evidence="14">CSF55</strain>
    </source>
</reference>
<dbReference type="EMBL" id="ML005111">
    <property type="protein sequence ID" value="RKP20115.1"/>
    <property type="molecule type" value="Genomic_DNA"/>
</dbReference>
<protein>
    <submittedName>
        <fullName evidence="12">V-snare-domain-containing protein</fullName>
    </submittedName>
</protein>
<dbReference type="Proteomes" id="UP000281549">
    <property type="component" value="Unassembled WGS sequence"/>
</dbReference>
<dbReference type="GO" id="GO:0031902">
    <property type="term" value="C:late endosome membrane"/>
    <property type="evidence" value="ECO:0007669"/>
    <property type="project" value="TreeGrafter"/>
</dbReference>
<dbReference type="FunFam" id="1.20.5.110:FF:000002">
    <property type="entry name" value="Vesicle transport through interaction with t-SNAREsB"/>
    <property type="match status" value="1"/>
</dbReference>
<dbReference type="PANTHER" id="PTHR21230">
    <property type="entry name" value="VESICLE TRANSPORT V-SNARE PROTEIN VTI1-RELATED"/>
    <property type="match status" value="1"/>
</dbReference>
<evidence type="ECO:0000313" key="12">
    <source>
        <dbReference type="EMBL" id="RKP20115.1"/>
    </source>
</evidence>
<dbReference type="HOGENOM" id="CLU_075474_0_0_1"/>
<reference evidence="12" key="3">
    <citation type="submission" date="2018-08" db="EMBL/GenBank/DDBJ databases">
        <title>Leveraging single-cell genomics to expand the Fungal Tree of Life.</title>
        <authorList>
            <consortium name="DOE Joint Genome Institute"/>
            <person name="Ahrendt S.R."/>
            <person name="Quandt C.A."/>
            <person name="Ciobanu D."/>
            <person name="Clum A."/>
            <person name="Salamov A."/>
            <person name="Andreopoulos B."/>
            <person name="Cheng J.-F."/>
            <person name="Woyke T."/>
            <person name="Pelin A."/>
            <person name="Henrissat B."/>
            <person name="Reynolds N."/>
            <person name="Benny G.L."/>
            <person name="Smith M.E."/>
            <person name="James T.Y."/>
            <person name="Grigoriev I.V."/>
        </authorList>
    </citation>
    <scope>NUCLEOTIDE SEQUENCE</scope>
    <source>
        <strain evidence="12">CSF55</strain>
    </source>
</reference>
<dbReference type="GO" id="GO:0005774">
    <property type="term" value="C:vacuolar membrane"/>
    <property type="evidence" value="ECO:0007669"/>
    <property type="project" value="EnsemblFungi"/>
</dbReference>
<keyword evidence="2" id="KW-0813">Transport</keyword>
<dbReference type="InterPro" id="IPR000727">
    <property type="entry name" value="T_SNARE_dom"/>
</dbReference>
<sequence length="223" mass="25552">MDLFETYEQDYTAISTNLSRKLKTTDLSNLTGDQRRSFLKGLEKDVRDAEGVVGKMQMEISGMVPSQKQKCQPKFKNYQMDFENLKKDYKIVANNLKEVGHRDELFQGGEKDLDSVSYDQRQKLLRGTERLEKNSKQLDHVINIANETQDIGASIMNNLRSQREQIENATRRVQDTDTSLDRSNRILKGMARRMKTNKAITALIILILVVTIVIVILSKLGLL</sequence>
<evidence type="ECO:0000256" key="9">
    <source>
        <dbReference type="SAM" id="Phobius"/>
    </source>
</evidence>
<organism evidence="11 13">
    <name type="scientific">Rozella allomycis (strain CSF55)</name>
    <dbReference type="NCBI Taxonomy" id="988480"/>
    <lineage>
        <taxon>Eukaryota</taxon>
        <taxon>Fungi</taxon>
        <taxon>Fungi incertae sedis</taxon>
        <taxon>Cryptomycota</taxon>
        <taxon>Cryptomycota incertae sedis</taxon>
        <taxon>Rozella</taxon>
    </lineage>
</organism>
<dbReference type="Pfam" id="PF12352">
    <property type="entry name" value="V-SNARE_C"/>
    <property type="match status" value="1"/>
</dbReference>
<dbReference type="SMART" id="SM00397">
    <property type="entry name" value="t_SNARE"/>
    <property type="match status" value="1"/>
</dbReference>
<dbReference type="InterPro" id="IPR007705">
    <property type="entry name" value="Vesicle_trsprt_v-SNARE_N"/>
</dbReference>
<evidence type="ECO:0000313" key="13">
    <source>
        <dbReference type="Proteomes" id="UP000030755"/>
    </source>
</evidence>
<keyword evidence="3 9" id="KW-0812">Transmembrane</keyword>
<comment type="subcellular location">
    <subcellularLocation>
        <location evidence="8">Endomembrane system</location>
        <topology evidence="8">Single-pass type IV membrane protein</topology>
    </subcellularLocation>
</comment>
<dbReference type="GO" id="GO:0007036">
    <property type="term" value="P:vacuolar calcium ion homeostasis"/>
    <property type="evidence" value="ECO:0007669"/>
    <property type="project" value="EnsemblFungi"/>
</dbReference>
<dbReference type="GO" id="GO:0031201">
    <property type="term" value="C:SNARE complex"/>
    <property type="evidence" value="ECO:0007669"/>
    <property type="project" value="EnsemblFungi"/>
</dbReference>
<evidence type="ECO:0000256" key="2">
    <source>
        <dbReference type="ARBA" id="ARBA00022448"/>
    </source>
</evidence>
<evidence type="ECO:0000256" key="6">
    <source>
        <dbReference type="ARBA" id="ARBA00023054"/>
    </source>
</evidence>
<dbReference type="STRING" id="988480.A0A075ATQ0"/>
<dbReference type="SUPFAM" id="SSF47661">
    <property type="entry name" value="t-snare proteins"/>
    <property type="match status" value="1"/>
</dbReference>
<dbReference type="GO" id="GO:0000139">
    <property type="term" value="C:Golgi membrane"/>
    <property type="evidence" value="ECO:0007669"/>
    <property type="project" value="EnsemblFungi"/>
</dbReference>
<dbReference type="Gene3D" id="1.20.58.400">
    <property type="entry name" value="t-snare proteins"/>
    <property type="match status" value="1"/>
</dbReference>
<dbReference type="GO" id="GO:0005484">
    <property type="term" value="F:SNAP receptor activity"/>
    <property type="evidence" value="ECO:0007669"/>
    <property type="project" value="EnsemblFungi"/>
</dbReference>
<feature type="domain" description="T-SNARE coiled-coil homology" evidence="10">
    <location>
        <begin position="128"/>
        <end position="190"/>
    </location>
</feature>
<evidence type="ECO:0000313" key="14">
    <source>
        <dbReference type="Proteomes" id="UP000281549"/>
    </source>
</evidence>
<dbReference type="Gene3D" id="1.20.5.110">
    <property type="match status" value="1"/>
</dbReference>
<name>A0A075ATQ0_ROZAC</name>
<evidence type="ECO:0000256" key="1">
    <source>
        <dbReference type="ARBA" id="ARBA00006108"/>
    </source>
</evidence>
<evidence type="ECO:0000259" key="10">
    <source>
        <dbReference type="PROSITE" id="PS50192"/>
    </source>
</evidence>
<dbReference type="InterPro" id="IPR038407">
    <property type="entry name" value="v-SNARE_N_sf"/>
</dbReference>
<dbReference type="PROSITE" id="PS50192">
    <property type="entry name" value="T_SNARE"/>
    <property type="match status" value="1"/>
</dbReference>
<dbReference type="GO" id="GO:0042144">
    <property type="term" value="P:vacuole fusion, non-autophagic"/>
    <property type="evidence" value="ECO:0007669"/>
    <property type="project" value="EnsemblFungi"/>
</dbReference>
<dbReference type="PIRSF" id="PIRSF028865">
    <property type="entry name" value="Membrin-2"/>
    <property type="match status" value="1"/>
</dbReference>
<accession>A0A075ATQ0</accession>
<evidence type="ECO:0000256" key="4">
    <source>
        <dbReference type="ARBA" id="ARBA00022927"/>
    </source>
</evidence>
<dbReference type="GO" id="GO:0006886">
    <property type="term" value="P:intracellular protein transport"/>
    <property type="evidence" value="ECO:0007669"/>
    <property type="project" value="InterPro"/>
</dbReference>
<dbReference type="Proteomes" id="UP000030755">
    <property type="component" value="Unassembled WGS sequence"/>
</dbReference>
<evidence type="ECO:0000256" key="5">
    <source>
        <dbReference type="ARBA" id="ARBA00022989"/>
    </source>
</evidence>
<comment type="similarity">
    <text evidence="1">Belongs to the VTI1 family.</text>
</comment>
<dbReference type="GO" id="GO:0016236">
    <property type="term" value="P:macroautophagy"/>
    <property type="evidence" value="ECO:0007669"/>
    <property type="project" value="EnsemblFungi"/>
</dbReference>
<dbReference type="OMA" id="MEYEAND"/>